<dbReference type="PROSITE" id="PS00041">
    <property type="entry name" value="HTH_ARAC_FAMILY_1"/>
    <property type="match status" value="1"/>
</dbReference>
<dbReference type="OrthoDB" id="6057514at2"/>
<dbReference type="SMART" id="SM00342">
    <property type="entry name" value="HTH_ARAC"/>
    <property type="match status" value="1"/>
</dbReference>
<evidence type="ECO:0000313" key="6">
    <source>
        <dbReference type="Proteomes" id="UP000252479"/>
    </source>
</evidence>
<dbReference type="SUPFAM" id="SSF46689">
    <property type="entry name" value="Homeodomain-like"/>
    <property type="match status" value="2"/>
</dbReference>
<evidence type="ECO:0000256" key="1">
    <source>
        <dbReference type="ARBA" id="ARBA00023015"/>
    </source>
</evidence>
<dbReference type="Gene3D" id="1.10.10.60">
    <property type="entry name" value="Homeodomain-like"/>
    <property type="match status" value="1"/>
</dbReference>
<dbReference type="RefSeq" id="WP_086961264.1">
    <property type="nucleotide sequence ID" value="NZ_AP018681.1"/>
</dbReference>
<evidence type="ECO:0000313" key="5">
    <source>
        <dbReference type="EMBL" id="RCS70019.1"/>
    </source>
</evidence>
<dbReference type="InterPro" id="IPR029062">
    <property type="entry name" value="Class_I_gatase-like"/>
</dbReference>
<dbReference type="AlphaFoldDB" id="A0A368LGY1"/>
<dbReference type="Proteomes" id="UP000252479">
    <property type="component" value="Unassembled WGS sequence"/>
</dbReference>
<dbReference type="GO" id="GO:0043565">
    <property type="term" value="F:sequence-specific DNA binding"/>
    <property type="evidence" value="ECO:0007669"/>
    <property type="project" value="InterPro"/>
</dbReference>
<name>A0A368LGY1_9VIBR</name>
<dbReference type="InterPro" id="IPR018060">
    <property type="entry name" value="HTH_AraC"/>
</dbReference>
<evidence type="ECO:0000256" key="2">
    <source>
        <dbReference type="ARBA" id="ARBA00023125"/>
    </source>
</evidence>
<keyword evidence="2" id="KW-0238">DNA-binding</keyword>
<evidence type="ECO:0000256" key="3">
    <source>
        <dbReference type="ARBA" id="ARBA00023163"/>
    </source>
</evidence>
<dbReference type="EMBL" id="QPGL01000002">
    <property type="protein sequence ID" value="RCS70019.1"/>
    <property type="molecule type" value="Genomic_DNA"/>
</dbReference>
<protein>
    <submittedName>
        <fullName evidence="5">Helix-turn-helix domain-containing protein</fullName>
    </submittedName>
</protein>
<keyword evidence="6" id="KW-1185">Reference proteome</keyword>
<organism evidence="5 6">
    <name type="scientific">Vibrio casei</name>
    <dbReference type="NCBI Taxonomy" id="673372"/>
    <lineage>
        <taxon>Bacteria</taxon>
        <taxon>Pseudomonadati</taxon>
        <taxon>Pseudomonadota</taxon>
        <taxon>Gammaproteobacteria</taxon>
        <taxon>Vibrionales</taxon>
        <taxon>Vibrionaceae</taxon>
        <taxon>Vibrio</taxon>
    </lineage>
</organism>
<dbReference type="InterPro" id="IPR018062">
    <property type="entry name" value="HTH_AraC-typ_CS"/>
</dbReference>
<gene>
    <name evidence="5" type="ORF">CIK83_11105</name>
</gene>
<dbReference type="GO" id="GO:0003700">
    <property type="term" value="F:DNA-binding transcription factor activity"/>
    <property type="evidence" value="ECO:0007669"/>
    <property type="project" value="InterPro"/>
</dbReference>
<dbReference type="Gene3D" id="3.40.50.880">
    <property type="match status" value="1"/>
</dbReference>
<proteinExistence type="predicted"/>
<dbReference type="GeneID" id="303189469"/>
<reference evidence="5 6" key="1">
    <citation type="journal article" date="2017" name="Elife">
        <title>Extensive horizontal gene transfer in cheese-associated bacteria.</title>
        <authorList>
            <person name="Bonham K.S."/>
            <person name="Wolfe B.E."/>
            <person name="Dutton R.J."/>
        </authorList>
    </citation>
    <scope>NUCLEOTIDE SEQUENCE [LARGE SCALE GENOMIC DNA]</scope>
    <source>
        <strain evidence="5 6">JB196</strain>
    </source>
</reference>
<dbReference type="SUPFAM" id="SSF52317">
    <property type="entry name" value="Class I glutamine amidotransferase-like"/>
    <property type="match status" value="1"/>
</dbReference>
<keyword evidence="3" id="KW-0804">Transcription</keyword>
<comment type="caution">
    <text evidence="5">The sequence shown here is derived from an EMBL/GenBank/DDBJ whole genome shotgun (WGS) entry which is preliminary data.</text>
</comment>
<keyword evidence="1" id="KW-0805">Transcription regulation</keyword>
<dbReference type="PROSITE" id="PS01124">
    <property type="entry name" value="HTH_ARAC_FAMILY_2"/>
    <property type="match status" value="1"/>
</dbReference>
<accession>A0A368LGY1</accession>
<dbReference type="PANTHER" id="PTHR43280">
    <property type="entry name" value="ARAC-FAMILY TRANSCRIPTIONAL REGULATOR"/>
    <property type="match status" value="1"/>
</dbReference>
<dbReference type="InterPro" id="IPR009057">
    <property type="entry name" value="Homeodomain-like_sf"/>
</dbReference>
<dbReference type="Pfam" id="PF12833">
    <property type="entry name" value="HTH_18"/>
    <property type="match status" value="1"/>
</dbReference>
<dbReference type="PANTHER" id="PTHR43280:SF28">
    <property type="entry name" value="HTH-TYPE TRANSCRIPTIONAL ACTIVATOR RHAS"/>
    <property type="match status" value="1"/>
</dbReference>
<feature type="domain" description="HTH araC/xylS-type" evidence="4">
    <location>
        <begin position="221"/>
        <end position="319"/>
    </location>
</feature>
<sequence length="326" mass="37478">MTDHFQKKIEVVVFIPEQCSPLDLSSVVEPFLLANQQLGHEKYQVRYASLHQGQLAISAYLHLSIDYAFENQFDCDVLIILNQHKPKAPLSQSIKKRFQYLYQQKGIEIFAAYAGVYWLAESGLLSKGISTIHWSIMDGFSDAFSQLDISANLYETTERITTCSGRLAMLDCMINWLETQESRELAHALSEQLCMDRIRPSSERQNIPTNYLGGDLQPRLTMSIELMENNIEEPLSTDEIADLVNISRRQLERLFKRYLNSMPAKYYFQLRLKKARQLLLNTNKSIIQIGLCCGFSSGPHFSSAYKTFYGITPREERTTLFNVKKS</sequence>
<evidence type="ECO:0000259" key="4">
    <source>
        <dbReference type="PROSITE" id="PS01124"/>
    </source>
</evidence>